<evidence type="ECO:0000313" key="3">
    <source>
        <dbReference type="Proteomes" id="UP001143307"/>
    </source>
</evidence>
<keyword evidence="1" id="KW-1133">Transmembrane helix</keyword>
<keyword evidence="3" id="KW-1185">Reference proteome</keyword>
<dbReference type="RefSeq" id="WP_279252333.1">
    <property type="nucleotide sequence ID" value="NZ_SHNP01000002.1"/>
</dbReference>
<feature type="transmembrane region" description="Helical" evidence="1">
    <location>
        <begin position="243"/>
        <end position="263"/>
    </location>
</feature>
<keyword evidence="1" id="KW-0472">Membrane</keyword>
<reference evidence="2" key="1">
    <citation type="submission" date="2019-02" db="EMBL/GenBank/DDBJ databases">
        <authorList>
            <person name="Li S.-H."/>
        </authorList>
    </citation>
    <scope>NUCLEOTIDE SEQUENCE</scope>
    <source>
        <strain evidence="2">IMCC8485</strain>
    </source>
</reference>
<proteinExistence type="predicted"/>
<feature type="transmembrane region" description="Helical" evidence="1">
    <location>
        <begin position="185"/>
        <end position="206"/>
    </location>
</feature>
<gene>
    <name evidence="2" type="ORF">EYC87_07480</name>
</gene>
<evidence type="ECO:0000256" key="1">
    <source>
        <dbReference type="SAM" id="Phobius"/>
    </source>
</evidence>
<evidence type="ECO:0000313" key="2">
    <source>
        <dbReference type="EMBL" id="MCX2973427.1"/>
    </source>
</evidence>
<feature type="transmembrane region" description="Helical" evidence="1">
    <location>
        <begin position="213"/>
        <end position="237"/>
    </location>
</feature>
<keyword evidence="1" id="KW-0812">Transmembrane</keyword>
<name>A0ABT3SVR1_9GAMM</name>
<dbReference type="Proteomes" id="UP001143307">
    <property type="component" value="Unassembled WGS sequence"/>
</dbReference>
<sequence length="273" mass="30581">MTMSFLGMLILCFSGHVRTIGFVVPLALAPILLLSPGGIEPRGMKARISVGGAACVGALAVYVTFQWFAATAMDVAGKNDALQRDYTNLKTPLEYLSNSAKPPNFYVAGHTHVIVDNKDPDSRFRTERSFSEITEKYLSWNCCARWLYAWHFDNTYNGGAEIYPMRASTFDSSELLGSLRTLMRWLHWPLYALAIFSGVFAIIAFLQRKKSGLYAHIFPIAVVWFSFIAGLSIVHWLPRYSIPVYPISYILATTSLYTVTKYIKQARGSVTMS</sequence>
<evidence type="ECO:0008006" key="4">
    <source>
        <dbReference type="Google" id="ProtNLM"/>
    </source>
</evidence>
<feature type="transmembrane region" description="Helical" evidence="1">
    <location>
        <begin position="46"/>
        <end position="69"/>
    </location>
</feature>
<organism evidence="2 3">
    <name type="scientific">Candidatus Seongchinamella marina</name>
    <dbReference type="NCBI Taxonomy" id="2518990"/>
    <lineage>
        <taxon>Bacteria</taxon>
        <taxon>Pseudomonadati</taxon>
        <taxon>Pseudomonadota</taxon>
        <taxon>Gammaproteobacteria</taxon>
        <taxon>Cellvibrionales</taxon>
        <taxon>Halieaceae</taxon>
        <taxon>Seongchinamella</taxon>
    </lineage>
</organism>
<comment type="caution">
    <text evidence="2">The sequence shown here is derived from an EMBL/GenBank/DDBJ whole genome shotgun (WGS) entry which is preliminary data.</text>
</comment>
<feature type="transmembrane region" description="Helical" evidence="1">
    <location>
        <begin position="6"/>
        <end position="34"/>
    </location>
</feature>
<accession>A0ABT3SVR1</accession>
<dbReference type="EMBL" id="SHNP01000002">
    <property type="protein sequence ID" value="MCX2973427.1"/>
    <property type="molecule type" value="Genomic_DNA"/>
</dbReference>
<protein>
    <recommendedName>
        <fullName evidence="4">Glycosyltransferase RgtA/B/C/D-like domain-containing protein</fullName>
    </recommendedName>
</protein>